<gene>
    <name evidence="7" type="ORF">HBA54_24485</name>
</gene>
<evidence type="ECO:0000256" key="2">
    <source>
        <dbReference type="ARBA" id="ARBA00005722"/>
    </source>
</evidence>
<feature type="chain" id="PRO_5037881149" evidence="6">
    <location>
        <begin position="29"/>
        <end position="280"/>
    </location>
</feature>
<evidence type="ECO:0000313" key="8">
    <source>
        <dbReference type="Proteomes" id="UP000761264"/>
    </source>
</evidence>
<dbReference type="InterPro" id="IPR010583">
    <property type="entry name" value="MipA"/>
</dbReference>
<keyword evidence="3 6" id="KW-0732">Signal</keyword>
<sequence>MQEQSLPFRFIVAALTSAPWLFSAPALADESQSSEQGPSESGGGVSGFIALGPAVSPEYEGSSDYEPVPLIISRVDALGLSLEIEGLDARLNVLPDSRFQFGPAVTYRPGRDDVSNDVVDRLSSIDDAFEFGGFLRYQFTELFDPRDEFELSAQVLADVTGTHEGLTATLGGGYAIFFGQRWRLGLDTGITFASDDYMQTYFGIDARDSARSGLQRYDSDGGLKDVGVEATLSYNFTERWGVLGRVEYTRLLGDAADSPIVDDEGSPDQLFGGLAISYRF</sequence>
<evidence type="ECO:0000256" key="1">
    <source>
        <dbReference type="ARBA" id="ARBA00004442"/>
    </source>
</evidence>
<accession>A0A967KCM4</accession>
<feature type="signal peptide" evidence="6">
    <location>
        <begin position="1"/>
        <end position="28"/>
    </location>
</feature>
<keyword evidence="5" id="KW-0998">Cell outer membrane</keyword>
<dbReference type="EMBL" id="JAAQPH010000026">
    <property type="protein sequence ID" value="NIA71757.1"/>
    <property type="molecule type" value="Genomic_DNA"/>
</dbReference>
<dbReference type="SUPFAM" id="SSF56925">
    <property type="entry name" value="OMPA-like"/>
    <property type="match status" value="1"/>
</dbReference>
<dbReference type="Gene3D" id="2.40.160.20">
    <property type="match status" value="1"/>
</dbReference>
<evidence type="ECO:0000313" key="7">
    <source>
        <dbReference type="EMBL" id="NIA71757.1"/>
    </source>
</evidence>
<name>A0A967KCM4_9PROT</name>
<dbReference type="Proteomes" id="UP000761264">
    <property type="component" value="Unassembled WGS sequence"/>
</dbReference>
<evidence type="ECO:0000256" key="4">
    <source>
        <dbReference type="ARBA" id="ARBA00023136"/>
    </source>
</evidence>
<evidence type="ECO:0000256" key="6">
    <source>
        <dbReference type="SAM" id="SignalP"/>
    </source>
</evidence>
<comment type="caution">
    <text evidence="7">The sequence shown here is derived from an EMBL/GenBank/DDBJ whole genome shotgun (WGS) entry which is preliminary data.</text>
</comment>
<dbReference type="GO" id="GO:0009279">
    <property type="term" value="C:cell outer membrane"/>
    <property type="evidence" value="ECO:0007669"/>
    <property type="project" value="UniProtKB-SubCell"/>
</dbReference>
<keyword evidence="4" id="KW-0472">Membrane</keyword>
<keyword evidence="8" id="KW-1185">Reference proteome</keyword>
<protein>
    <submittedName>
        <fullName evidence="7">MipA/OmpV family protein</fullName>
    </submittedName>
</protein>
<reference evidence="7" key="1">
    <citation type="submission" date="2020-03" db="EMBL/GenBank/DDBJ databases">
        <title>Genome of Pelagibius litoralis DSM 21314T.</title>
        <authorList>
            <person name="Wang G."/>
        </authorList>
    </citation>
    <scope>NUCLEOTIDE SEQUENCE</scope>
    <source>
        <strain evidence="7">DSM 21314</strain>
    </source>
</reference>
<evidence type="ECO:0000256" key="3">
    <source>
        <dbReference type="ARBA" id="ARBA00022729"/>
    </source>
</evidence>
<dbReference type="InterPro" id="IPR011250">
    <property type="entry name" value="OMP/PagP_B-barrel"/>
</dbReference>
<evidence type="ECO:0000256" key="5">
    <source>
        <dbReference type="ARBA" id="ARBA00023237"/>
    </source>
</evidence>
<comment type="subcellular location">
    <subcellularLocation>
        <location evidence="1">Cell outer membrane</location>
    </subcellularLocation>
</comment>
<organism evidence="7 8">
    <name type="scientific">Pelagibius litoralis</name>
    <dbReference type="NCBI Taxonomy" id="374515"/>
    <lineage>
        <taxon>Bacteria</taxon>
        <taxon>Pseudomonadati</taxon>
        <taxon>Pseudomonadota</taxon>
        <taxon>Alphaproteobacteria</taxon>
        <taxon>Rhodospirillales</taxon>
        <taxon>Rhodovibrionaceae</taxon>
        <taxon>Pelagibius</taxon>
    </lineage>
</organism>
<comment type="similarity">
    <text evidence="2">Belongs to the MipA/OmpV family.</text>
</comment>
<dbReference type="PANTHER" id="PTHR38776">
    <property type="entry name" value="MLTA-INTERACTING PROTEIN-RELATED"/>
    <property type="match status" value="1"/>
</dbReference>
<proteinExistence type="inferred from homology"/>
<dbReference type="Pfam" id="PF06629">
    <property type="entry name" value="MipA"/>
    <property type="match status" value="1"/>
</dbReference>
<dbReference type="PANTHER" id="PTHR38776:SF1">
    <property type="entry name" value="MLTA-INTERACTING PROTEIN-RELATED"/>
    <property type="match status" value="1"/>
</dbReference>
<dbReference type="AlphaFoldDB" id="A0A967KCM4"/>
<dbReference type="RefSeq" id="WP_167229874.1">
    <property type="nucleotide sequence ID" value="NZ_JAAQPH010000026.1"/>
</dbReference>